<dbReference type="AlphaFoldDB" id="A0AAW0DMZ8"/>
<dbReference type="EMBL" id="JAWWNJ010000006">
    <property type="protein sequence ID" value="KAK7053515.1"/>
    <property type="molecule type" value="Genomic_DNA"/>
</dbReference>
<reference evidence="2 3" key="1">
    <citation type="journal article" date="2024" name="J Genomics">
        <title>Draft genome sequencing and assembly of Favolaschia claudopus CIRM-BRFM 2984 isolated from oak limbs.</title>
        <authorList>
            <person name="Navarro D."/>
            <person name="Drula E."/>
            <person name="Chaduli D."/>
            <person name="Cazenave R."/>
            <person name="Ahrendt S."/>
            <person name="Wang J."/>
            <person name="Lipzen A."/>
            <person name="Daum C."/>
            <person name="Barry K."/>
            <person name="Grigoriev I.V."/>
            <person name="Favel A."/>
            <person name="Rosso M.N."/>
            <person name="Martin F."/>
        </authorList>
    </citation>
    <scope>NUCLEOTIDE SEQUENCE [LARGE SCALE GENOMIC DNA]</scope>
    <source>
        <strain evidence="2 3">CIRM-BRFM 2984</strain>
    </source>
</reference>
<evidence type="ECO:0000259" key="1">
    <source>
        <dbReference type="Pfam" id="PF20703"/>
    </source>
</evidence>
<dbReference type="InterPro" id="IPR059179">
    <property type="entry name" value="MLKL-like_MCAfunc"/>
</dbReference>
<feature type="domain" description="Novel STAND NTPase 1" evidence="1">
    <location>
        <begin position="200"/>
        <end position="338"/>
    </location>
</feature>
<comment type="caution">
    <text evidence="2">The sequence shown here is derived from an EMBL/GenBank/DDBJ whole genome shotgun (WGS) entry which is preliminary data.</text>
</comment>
<dbReference type="InterPro" id="IPR027417">
    <property type="entry name" value="P-loop_NTPase"/>
</dbReference>
<evidence type="ECO:0000313" key="2">
    <source>
        <dbReference type="EMBL" id="KAK7053515.1"/>
    </source>
</evidence>
<dbReference type="InterPro" id="IPR036537">
    <property type="entry name" value="Adaptor_Cbl_N_dom_sf"/>
</dbReference>
<evidence type="ECO:0000313" key="3">
    <source>
        <dbReference type="Proteomes" id="UP001362999"/>
    </source>
</evidence>
<accession>A0AAW0DMZ8</accession>
<dbReference type="SUPFAM" id="SSF52540">
    <property type="entry name" value="P-loop containing nucleoside triphosphate hydrolases"/>
    <property type="match status" value="1"/>
</dbReference>
<dbReference type="Gene3D" id="1.20.930.20">
    <property type="entry name" value="Adaptor protein Cbl, N-terminal domain"/>
    <property type="match status" value="1"/>
</dbReference>
<gene>
    <name evidence="2" type="ORF">R3P38DRAFT_2601192</name>
</gene>
<dbReference type="Gene3D" id="3.40.50.300">
    <property type="entry name" value="P-loop containing nucleotide triphosphate hydrolases"/>
    <property type="match status" value="1"/>
</dbReference>
<dbReference type="PRINTS" id="PR00364">
    <property type="entry name" value="DISEASERSIST"/>
</dbReference>
<organism evidence="2 3">
    <name type="scientific">Favolaschia claudopus</name>
    <dbReference type="NCBI Taxonomy" id="2862362"/>
    <lineage>
        <taxon>Eukaryota</taxon>
        <taxon>Fungi</taxon>
        <taxon>Dikarya</taxon>
        <taxon>Basidiomycota</taxon>
        <taxon>Agaricomycotina</taxon>
        <taxon>Agaricomycetes</taxon>
        <taxon>Agaricomycetidae</taxon>
        <taxon>Agaricales</taxon>
        <taxon>Marasmiineae</taxon>
        <taxon>Mycenaceae</taxon>
        <taxon>Favolaschia</taxon>
    </lineage>
</organism>
<dbReference type="GO" id="GO:0007166">
    <property type="term" value="P:cell surface receptor signaling pathway"/>
    <property type="evidence" value="ECO:0007669"/>
    <property type="project" value="InterPro"/>
</dbReference>
<dbReference type="Proteomes" id="UP001362999">
    <property type="component" value="Unassembled WGS sequence"/>
</dbReference>
<dbReference type="InterPro" id="IPR011990">
    <property type="entry name" value="TPR-like_helical_dom_sf"/>
</dbReference>
<dbReference type="InterPro" id="IPR049052">
    <property type="entry name" value="nSTAND1"/>
</dbReference>
<dbReference type="Pfam" id="PF20703">
    <property type="entry name" value="nSTAND1"/>
    <property type="match status" value="1"/>
</dbReference>
<dbReference type="CDD" id="cd21037">
    <property type="entry name" value="MLKL_NTD"/>
    <property type="match status" value="1"/>
</dbReference>
<keyword evidence="3" id="KW-1185">Reference proteome</keyword>
<dbReference type="PANTHER" id="PTHR47691">
    <property type="entry name" value="REGULATOR-RELATED"/>
    <property type="match status" value="1"/>
</dbReference>
<proteinExistence type="predicted"/>
<dbReference type="SUPFAM" id="SSF48452">
    <property type="entry name" value="TPR-like"/>
    <property type="match status" value="1"/>
</dbReference>
<sequence length="1039" mass="115852">MPAAVTYKILDYTSTAATALREIAVSTDTPFLATACDLALRIVSLVQETRYYKERCHRILEQIHQSLCVLSTLCVEAKDGLSPRMINQMAQYAATLEKFYICLQSQNDIGPLKRLLKQNEIASQLTMCEKGLQTALEVFMTDYAAVANEVLHLENDTEARHQELLELISRRSISVDDSSIAKHSSFNTSTGSFSLLPASPKVFYGRETELESLVATLLSDGPRVAILGPGGMGKTTLAMAALHHPTIIPKYALRHFISCDSSPSCGDLITNLGLQLGLEPSRQLTKSISFYLRKYGPCLIVLDNFETPWEPSESRAEVEEFLSQLADVPNLGLLVTMRGSERPGKVKWNRPFLPPLEPLSLASSRQIFFDIADEPEPGEESVLDDLLTLSGNLPLALSLLANVASFEGYSGALDRWRIENFTLLSLGNDKSSNLETSITLSLRSTQISSFPPAQELLSLLSLLPDGVLTKDIAASKVAIPDVGRCISLLLRMSLAYTDTRGRIKALNPIREFIRRAYPPSKTLCNSFRVYFQDLLDIWGSTHKRVPSAGLTAELMGNLGNINELFFEGLVTEDPSTLKFIGLSIITLDEFSHTMLQGMHPLFRRLPHLIRVSDDAELRWRYGGRCLRYSDPIRTAGENLDVWIQEGMEYFDAQTHPNDQAIIFFHSAAAHYNLVEFLDIQKSMELNKRALSLADEAGNVELQLLCLDTEFDIAHRLGERSRQFEIVRRGLALAESSSNHSVLQSNWLMTDAWLNILVGNLPRALASCTQADEILESCGMLESEKHLWALNIRGEVHLNKSEYIEARQLTVEILRTKSLAVLERHYANALISMAQLDILIGGPEEEILASIQTAEKVYETLDAHRILLCSMMRGYLDVRSGNTDSARSRFLSSATKSRGTYTDSHSMCLIALGDPKHQFFDPTETLRWAVVSLSFERLSQNFVNSLTAVRCLADTHVLLEDDETALSLFQVALEGGTQIDIHRLRAECMTGIGDVWFRRGDLKQAEEMWTNAHPLFLRSSQIKDAAAVEERLEGLRSASA</sequence>
<dbReference type="Gene3D" id="1.25.40.10">
    <property type="entry name" value="Tetratricopeptide repeat domain"/>
    <property type="match status" value="1"/>
</dbReference>
<dbReference type="PANTHER" id="PTHR47691:SF3">
    <property type="entry name" value="HTH-TYPE TRANSCRIPTIONAL REGULATOR RV0890C-RELATED"/>
    <property type="match status" value="1"/>
</dbReference>
<name>A0AAW0DMZ8_9AGAR</name>
<protein>
    <submittedName>
        <fullName evidence="2">NB-ARC domain-containing protein</fullName>
    </submittedName>
</protein>